<dbReference type="OrthoDB" id="1666796at2759"/>
<evidence type="ECO:0000313" key="8">
    <source>
        <dbReference type="EMBL" id="ESL10476.1"/>
    </source>
</evidence>
<feature type="transmembrane region" description="Helical" evidence="7">
    <location>
        <begin position="364"/>
        <end position="385"/>
    </location>
</feature>
<dbReference type="Proteomes" id="UP000031737">
    <property type="component" value="Unassembled WGS sequence"/>
</dbReference>
<evidence type="ECO:0000256" key="5">
    <source>
        <dbReference type="ARBA" id="ARBA00022989"/>
    </source>
</evidence>
<feature type="signal peptide" evidence="7">
    <location>
        <begin position="1"/>
        <end position="25"/>
    </location>
</feature>
<protein>
    <recommendedName>
        <fullName evidence="7">Transmembrane 9 superfamily member</fullName>
    </recommendedName>
</protein>
<feature type="transmembrane region" description="Helical" evidence="7">
    <location>
        <begin position="488"/>
        <end position="516"/>
    </location>
</feature>
<evidence type="ECO:0000256" key="7">
    <source>
        <dbReference type="RuleBase" id="RU363079"/>
    </source>
</evidence>
<sequence length="598" mass="66798">MIARHSVFVLHLAVWASLVAGIALAGEDTNIYAEGEKVRVYGNKIGPLHNAFETYDLFRAPGCPPASWEQRAPTLGQALVGDEFYELNVSVNYGVNVKMGVICRFLPSEEDLARWRKMILAGYTYQLLVDELPLWAAFGKMIDTTPMIYTHRAFHLGTNGPRLVNVTLETAVPEELRAGKTYVFTYSAHFTASTITFENRFAKYMDEELIGPQIRWFAIANSLLLAVFLVIVVLVILSRVIRTDYQRIEHELRLRDEGTDELVDSTGWKQLYADIHRVPSYTSLLCALLGTGVQLSVVFVFGVAFAAYFSLRRSSSQDAVTVVAVLYALTGVMAGCVSSVQFLRYATLSPALSKKWMRCMEFTMSVFPLFLVSCGTITNIVAHLYESARAVHLGGVTFVVALLLIGYCPSVVAGSLLGRYGYRRHVLMPSSHRNLPHVNQIPRLIPPPPNFLLSTKVFIFLCGSMPFGSIAFELGLVLSSLWLNKLYYFYTFLLLTFAVFVIVTSCVSITATYVLLNIENHRWPWMSFGFGASSGFYVYLYSIYFYAYRTTMSGLFTLVFYLVYAATLSAAIGLMGGAISFLTASLFVQKMYAFVKSD</sequence>
<keyword evidence="3 7" id="KW-0812">Transmembrane</keyword>
<keyword evidence="5 7" id="KW-1133">Transmembrane helix</keyword>
<proteinExistence type="inferred from homology"/>
<dbReference type="VEuPathDB" id="TriTrypDB:TRSC58_01791"/>
<dbReference type="GO" id="GO:0016020">
    <property type="term" value="C:membrane"/>
    <property type="evidence" value="ECO:0007669"/>
    <property type="project" value="UniProtKB-SubCell"/>
</dbReference>
<keyword evidence="9" id="KW-1185">Reference proteome</keyword>
<feature type="transmembrane region" description="Helical" evidence="7">
    <location>
        <begin position="391"/>
        <end position="418"/>
    </location>
</feature>
<dbReference type="Pfam" id="PF02990">
    <property type="entry name" value="EMP70"/>
    <property type="match status" value="1"/>
</dbReference>
<evidence type="ECO:0000256" key="2">
    <source>
        <dbReference type="ARBA" id="ARBA00005227"/>
    </source>
</evidence>
<keyword evidence="4 7" id="KW-0732">Signal</keyword>
<evidence type="ECO:0000256" key="3">
    <source>
        <dbReference type="ARBA" id="ARBA00022692"/>
    </source>
</evidence>
<dbReference type="EMBL" id="AUPL01001791">
    <property type="protein sequence ID" value="ESL10476.1"/>
    <property type="molecule type" value="Genomic_DNA"/>
</dbReference>
<evidence type="ECO:0000256" key="1">
    <source>
        <dbReference type="ARBA" id="ARBA00004141"/>
    </source>
</evidence>
<feature type="transmembrane region" description="Helical" evidence="7">
    <location>
        <begin position="216"/>
        <end position="237"/>
    </location>
</feature>
<evidence type="ECO:0000256" key="4">
    <source>
        <dbReference type="ARBA" id="ARBA00022729"/>
    </source>
</evidence>
<gene>
    <name evidence="8" type="ORF">TRSC58_01791</name>
</gene>
<dbReference type="AlphaFoldDB" id="A0A061J8N9"/>
<accession>A0A061J8N9</accession>
<evidence type="ECO:0000256" key="6">
    <source>
        <dbReference type="ARBA" id="ARBA00023136"/>
    </source>
</evidence>
<comment type="caution">
    <text evidence="8">The sequence shown here is derived from an EMBL/GenBank/DDBJ whole genome shotgun (WGS) entry which is preliminary data.</text>
</comment>
<comment type="similarity">
    <text evidence="2 7">Belongs to the nonaspanin (TM9SF) (TC 9.A.2) family.</text>
</comment>
<feature type="transmembrane region" description="Helical" evidence="7">
    <location>
        <begin position="321"/>
        <end position="343"/>
    </location>
</feature>
<reference evidence="8 9" key="1">
    <citation type="submission" date="2013-07" db="EMBL/GenBank/DDBJ databases">
        <authorList>
            <person name="Stoco P.H."/>
            <person name="Wagner G."/>
            <person name="Gerber A."/>
            <person name="Zaha A."/>
            <person name="Thompson C."/>
            <person name="Bartholomeu D.C."/>
            <person name="Luckemeyer D.D."/>
            <person name="Bahia D."/>
            <person name="Loreto E."/>
            <person name="Prestes E.B."/>
            <person name="Lima F.M."/>
            <person name="Rodrigues-Luiz G."/>
            <person name="Vallejo G.A."/>
            <person name="Filho J.F."/>
            <person name="Monteiro K.M."/>
            <person name="Tyler K.M."/>
            <person name="de Almeida L.G."/>
            <person name="Ortiz M.F."/>
            <person name="Siervo M.A."/>
            <person name="de Moraes M.H."/>
            <person name="Cunha O.L."/>
            <person name="Mendonca-Neto R."/>
            <person name="Silva R."/>
            <person name="Teixeira S.M."/>
            <person name="Murta S.M."/>
            <person name="Sincero T.C."/>
            <person name="Mendes T.A."/>
            <person name="Urmenyi T.P."/>
            <person name="Silva V.G."/>
            <person name="da Rocha W.D."/>
            <person name="Andersson B."/>
            <person name="Romanha A.J."/>
            <person name="Steindel M."/>
            <person name="de Vasconcelos A.T."/>
            <person name="Grisard E.C."/>
        </authorList>
    </citation>
    <scope>NUCLEOTIDE SEQUENCE [LARGE SCALE GENOMIC DNA]</scope>
    <source>
        <strain evidence="8 9">SC58</strain>
    </source>
</reference>
<dbReference type="InterPro" id="IPR004240">
    <property type="entry name" value="EMP70"/>
</dbReference>
<evidence type="ECO:0000313" key="9">
    <source>
        <dbReference type="Proteomes" id="UP000031737"/>
    </source>
</evidence>
<dbReference type="PANTHER" id="PTHR10766">
    <property type="entry name" value="TRANSMEMBRANE 9 SUPERFAMILY PROTEIN"/>
    <property type="match status" value="1"/>
</dbReference>
<feature type="transmembrane region" description="Helical" evidence="7">
    <location>
        <begin position="284"/>
        <end position="309"/>
    </location>
</feature>
<organism evidence="8 9">
    <name type="scientific">Trypanosoma rangeli SC58</name>
    <dbReference type="NCBI Taxonomy" id="429131"/>
    <lineage>
        <taxon>Eukaryota</taxon>
        <taxon>Discoba</taxon>
        <taxon>Euglenozoa</taxon>
        <taxon>Kinetoplastea</taxon>
        <taxon>Metakinetoplastina</taxon>
        <taxon>Trypanosomatida</taxon>
        <taxon>Trypanosomatidae</taxon>
        <taxon>Trypanosoma</taxon>
        <taxon>Herpetosoma</taxon>
    </lineage>
</organism>
<dbReference type="GO" id="GO:0072657">
    <property type="term" value="P:protein localization to membrane"/>
    <property type="evidence" value="ECO:0007669"/>
    <property type="project" value="TreeGrafter"/>
</dbReference>
<dbReference type="PANTHER" id="PTHR10766:SF41">
    <property type="entry name" value="TRANSMEMBRANE 9 SUPERFAMILY MEMBER 3"/>
    <property type="match status" value="1"/>
</dbReference>
<feature type="transmembrane region" description="Helical" evidence="7">
    <location>
        <begin position="559"/>
        <end position="588"/>
    </location>
</feature>
<keyword evidence="6 7" id="KW-0472">Membrane</keyword>
<feature type="transmembrane region" description="Helical" evidence="7">
    <location>
        <begin position="457"/>
        <end position="482"/>
    </location>
</feature>
<comment type="subcellular location">
    <subcellularLocation>
        <location evidence="1">Membrane</location>
        <topology evidence="1">Multi-pass membrane protein</topology>
    </subcellularLocation>
</comment>
<name>A0A061J8N9_TRYRA</name>
<feature type="chain" id="PRO_5007353088" description="Transmembrane 9 superfamily member" evidence="7">
    <location>
        <begin position="26"/>
        <end position="598"/>
    </location>
</feature>
<feature type="transmembrane region" description="Helical" evidence="7">
    <location>
        <begin position="528"/>
        <end position="547"/>
    </location>
</feature>